<keyword evidence="3" id="KW-1185">Reference proteome</keyword>
<dbReference type="RefSeq" id="WP_063492329.1">
    <property type="nucleotide sequence ID" value="NZ_CP016340.1"/>
</dbReference>
<keyword evidence="1" id="KW-0732">Signal</keyword>
<name>A0A157SRP8_9BORD</name>
<dbReference type="GeneID" id="56589244"/>
<dbReference type="Proteomes" id="UP000076825">
    <property type="component" value="Chromosome 1"/>
</dbReference>
<sequence>MSESRCRAGWGTWLAALALMLSAGVSAAAGPFAQAQARGELRVGVPALADAQRVRTPHGLGPLAAERLAQALGLPLALQALAADQAADALAAGQVDVVLMAAGEPPGVAPRQAWVAARYQPQPRAVIRSDTPMRRWEEARGRSVCMARANQPARALAHSHGAVLQEYDLPSEALVAVREGRCDIGLIDDAAWQSLMQLPEWRKFSASLPPEGPHAESGWLVPAAEQAWLAREMRLWQGRGVWRELAGRWAREVAFDVYLDQDGIDCHG</sequence>
<dbReference type="KEGG" id="btrm:SAMEA390648703521"/>
<accession>A0A157SRP8</accession>
<dbReference type="PATRIC" id="fig|123899.6.peg.3522"/>
<organism evidence="2 3">
    <name type="scientific">Bordetella trematum</name>
    <dbReference type="NCBI Taxonomy" id="123899"/>
    <lineage>
        <taxon>Bacteria</taxon>
        <taxon>Pseudomonadati</taxon>
        <taxon>Pseudomonadota</taxon>
        <taxon>Betaproteobacteria</taxon>
        <taxon>Burkholderiales</taxon>
        <taxon>Alcaligenaceae</taxon>
        <taxon>Bordetella</taxon>
    </lineage>
</organism>
<evidence type="ECO:0000313" key="2">
    <source>
        <dbReference type="EMBL" id="SAI73089.1"/>
    </source>
</evidence>
<dbReference type="AlphaFoldDB" id="A0A157SRP8"/>
<feature type="signal peptide" evidence="1">
    <location>
        <begin position="1"/>
        <end position="27"/>
    </location>
</feature>
<reference evidence="2 3" key="1">
    <citation type="submission" date="2016-04" db="EMBL/GenBank/DDBJ databases">
        <authorList>
            <consortium name="Pathogen Informatics"/>
        </authorList>
    </citation>
    <scope>NUCLEOTIDE SEQUENCE [LARGE SCALE GENOMIC DNA]</scope>
    <source>
        <strain evidence="2 3">H044680328</strain>
    </source>
</reference>
<feature type="chain" id="PRO_5009816868" evidence="1">
    <location>
        <begin position="28"/>
        <end position="268"/>
    </location>
</feature>
<dbReference type="Gene3D" id="3.40.190.10">
    <property type="entry name" value="Periplasmic binding protein-like II"/>
    <property type="match status" value="2"/>
</dbReference>
<dbReference type="eggNOG" id="COG0834">
    <property type="taxonomic scope" value="Bacteria"/>
</dbReference>
<dbReference type="EMBL" id="LT546645">
    <property type="protein sequence ID" value="SAI73089.1"/>
    <property type="molecule type" value="Genomic_DNA"/>
</dbReference>
<gene>
    <name evidence="2" type="ORF">SAMEA3906487_03521</name>
</gene>
<evidence type="ECO:0000313" key="3">
    <source>
        <dbReference type="Proteomes" id="UP000076825"/>
    </source>
</evidence>
<proteinExistence type="predicted"/>
<evidence type="ECO:0000256" key="1">
    <source>
        <dbReference type="SAM" id="SignalP"/>
    </source>
</evidence>
<dbReference type="STRING" id="123899.SAMEA3906487_03521"/>
<dbReference type="SUPFAM" id="SSF53850">
    <property type="entry name" value="Periplasmic binding protein-like II"/>
    <property type="match status" value="1"/>
</dbReference>
<protein>
    <submittedName>
        <fullName evidence="2">ABC transporter substrate binding protein</fullName>
    </submittedName>
</protein>
<dbReference type="OrthoDB" id="7241844at2"/>